<feature type="binding site" evidence="7">
    <location>
        <position position="252"/>
    </location>
    <ligand>
        <name>substrate</name>
    </ligand>
</feature>
<dbReference type="FunFam" id="3.40.50.1980:FF:000001">
    <property type="entry name" value="Histidinol dehydrogenase"/>
    <property type="match status" value="1"/>
</dbReference>
<keyword evidence="3 4" id="KW-0560">Oxidoreductase</keyword>
<dbReference type="PRINTS" id="PR00083">
    <property type="entry name" value="HOLDHDRGNASE"/>
</dbReference>
<dbReference type="AlphaFoldDB" id="A0A431V399"/>
<feature type="binding site" evidence="4 8">
    <location>
        <position position="353"/>
    </location>
    <ligand>
        <name>Zn(2+)</name>
        <dbReference type="ChEBI" id="CHEBI:29105"/>
    </ligand>
</feature>
<feature type="binding site" evidence="4 8">
    <location>
        <position position="252"/>
    </location>
    <ligand>
        <name>Zn(2+)</name>
        <dbReference type="ChEBI" id="CHEBI:29105"/>
    </ligand>
</feature>
<dbReference type="GO" id="GO:0008270">
    <property type="term" value="F:zinc ion binding"/>
    <property type="evidence" value="ECO:0007669"/>
    <property type="project" value="UniProtKB-UniRule"/>
</dbReference>
<comment type="caution">
    <text evidence="9">The sequence shown here is derived from an EMBL/GenBank/DDBJ whole genome shotgun (WGS) entry which is preliminary data.</text>
</comment>
<feature type="binding site" evidence="4 6">
    <location>
        <position position="204"/>
    </location>
    <ligand>
        <name>NAD(+)</name>
        <dbReference type="ChEBI" id="CHEBI:57540"/>
    </ligand>
</feature>
<dbReference type="GO" id="GO:0000105">
    <property type="term" value="P:L-histidine biosynthetic process"/>
    <property type="evidence" value="ECO:0007669"/>
    <property type="project" value="InterPro"/>
</dbReference>
<feature type="binding site" evidence="4 8">
    <location>
        <position position="412"/>
    </location>
    <ligand>
        <name>Zn(2+)</name>
        <dbReference type="ChEBI" id="CHEBI:29105"/>
    </ligand>
</feature>
<evidence type="ECO:0000256" key="8">
    <source>
        <dbReference type="PIRSR" id="PIRSR000099-4"/>
    </source>
</evidence>
<evidence type="ECO:0000313" key="9">
    <source>
        <dbReference type="EMBL" id="RTR03923.1"/>
    </source>
</evidence>
<keyword evidence="4 6" id="KW-0520">NAD</keyword>
<dbReference type="InterPro" id="IPR012131">
    <property type="entry name" value="Hstdl_DH"/>
</dbReference>
<dbReference type="InterPro" id="IPR022695">
    <property type="entry name" value="Histidinol_DH_monofunct"/>
</dbReference>
<feature type="binding site" evidence="4 6">
    <location>
        <position position="181"/>
    </location>
    <ligand>
        <name>NAD(+)</name>
        <dbReference type="ChEBI" id="CHEBI:57540"/>
    </ligand>
</feature>
<dbReference type="GO" id="GO:0004399">
    <property type="term" value="F:histidinol dehydrogenase activity"/>
    <property type="evidence" value="ECO:0007669"/>
    <property type="project" value="InterPro"/>
</dbReference>
<feature type="binding site" evidence="7">
    <location>
        <position position="412"/>
    </location>
    <ligand>
        <name>substrate</name>
    </ligand>
</feature>
<dbReference type="EC" id="1.1.1.308" evidence="4"/>
<keyword evidence="10" id="KW-1185">Reference proteome</keyword>
<dbReference type="InterPro" id="IPR043678">
    <property type="entry name" value="Sulfopropanediol_dehydrog_HpsN"/>
</dbReference>
<feature type="binding site" evidence="4 6">
    <location>
        <position position="119"/>
    </location>
    <ligand>
        <name>NAD(+)</name>
        <dbReference type="ChEBI" id="CHEBI:57540"/>
    </ligand>
</feature>
<feature type="active site" description="Proton acceptor" evidence="4 5">
    <location>
        <position position="320"/>
    </location>
</feature>
<feature type="binding site" evidence="4 8">
    <location>
        <position position="249"/>
    </location>
    <ligand>
        <name>Zn(2+)</name>
        <dbReference type="ChEBI" id="CHEBI:29105"/>
    </ligand>
</feature>
<comment type="similarity">
    <text evidence="4">Belongs to the histidinol dehydrogenase family. HpsN subfamily.</text>
</comment>
<accession>A0A431V399</accession>
<comment type="catalytic activity">
    <reaction evidence="4">
        <text>(2R)-3-sulfopropanediol + 2 NAD(+) + H2O = (2R)-3-sulfolactate + 2 NADH + 3 H(+)</text>
        <dbReference type="Rhea" id="RHEA:28074"/>
        <dbReference type="ChEBI" id="CHEBI:15377"/>
        <dbReference type="ChEBI" id="CHEBI:15378"/>
        <dbReference type="ChEBI" id="CHEBI:57540"/>
        <dbReference type="ChEBI" id="CHEBI:57945"/>
        <dbReference type="ChEBI" id="CHEBI:58738"/>
        <dbReference type="ChEBI" id="CHEBI:60997"/>
        <dbReference type="EC" id="1.1.1.308"/>
    </reaction>
</comment>
<protein>
    <recommendedName>
        <fullName evidence="4">Sulfopropanediol 3-dehydrogenase</fullName>
        <ecNumber evidence="4">1.1.1.308</ecNumber>
    </recommendedName>
    <alternativeName>
        <fullName evidence="4">2,3-dihydroxypropane-1-sulfonate 3-dehydrogenase (sulfolactate forming)</fullName>
        <shortName evidence="4">DHPS 3-dehydrogenase (sulfolactate forming)</shortName>
    </alternativeName>
</protein>
<dbReference type="InterPro" id="IPR016161">
    <property type="entry name" value="Ald_DH/histidinol_DH"/>
</dbReference>
<feature type="binding site" evidence="7">
    <location>
        <position position="249"/>
    </location>
    <ligand>
        <name>substrate</name>
    </ligand>
</feature>
<feature type="binding site" evidence="7">
    <location>
        <position position="227"/>
    </location>
    <ligand>
        <name>substrate</name>
    </ligand>
</feature>
<dbReference type="RefSeq" id="WP_126483708.1">
    <property type="nucleotide sequence ID" value="NZ_RXNS01000008.1"/>
</dbReference>
<dbReference type="GO" id="GO:0005829">
    <property type="term" value="C:cytosol"/>
    <property type="evidence" value="ECO:0007669"/>
    <property type="project" value="TreeGrafter"/>
</dbReference>
<feature type="binding site" evidence="7">
    <location>
        <position position="407"/>
    </location>
    <ligand>
        <name>substrate</name>
    </ligand>
</feature>
<evidence type="ECO:0000256" key="3">
    <source>
        <dbReference type="ARBA" id="ARBA00023002"/>
    </source>
</evidence>
<feature type="active site" description="Proton acceptor" evidence="4 5">
    <location>
        <position position="319"/>
    </location>
</feature>
<evidence type="ECO:0000256" key="2">
    <source>
        <dbReference type="ARBA" id="ARBA00022833"/>
    </source>
</evidence>
<dbReference type="Proteomes" id="UP000267400">
    <property type="component" value="Unassembled WGS sequence"/>
</dbReference>
<feature type="binding site" evidence="7">
    <location>
        <position position="353"/>
    </location>
    <ligand>
        <name>substrate</name>
    </ligand>
</feature>
<dbReference type="HAMAP" id="MF_02228">
    <property type="entry name" value="Sulfopropanediol_dehydrog"/>
    <property type="match status" value="1"/>
</dbReference>
<gene>
    <name evidence="9" type="primary">hisD</name>
    <name evidence="4" type="synonym">hpsN</name>
    <name evidence="9" type="ORF">EKG36_10265</name>
</gene>
<evidence type="ECO:0000256" key="1">
    <source>
        <dbReference type="ARBA" id="ARBA00022723"/>
    </source>
</evidence>
<organism evidence="9 10">
    <name type="scientific">Halomonas nitroreducens</name>
    <dbReference type="NCBI Taxonomy" id="447425"/>
    <lineage>
        <taxon>Bacteria</taxon>
        <taxon>Pseudomonadati</taxon>
        <taxon>Pseudomonadota</taxon>
        <taxon>Gammaproteobacteria</taxon>
        <taxon>Oceanospirillales</taxon>
        <taxon>Halomonadaceae</taxon>
        <taxon>Halomonas</taxon>
    </lineage>
</organism>
<dbReference type="NCBIfam" id="TIGR00069">
    <property type="entry name" value="hisD"/>
    <property type="match status" value="1"/>
</dbReference>
<comment type="cofactor">
    <cofactor evidence="4 8">
        <name>Zn(2+)</name>
        <dbReference type="ChEBI" id="CHEBI:29105"/>
    </cofactor>
    <text evidence="4 8">Binds 1 zinc ion per subunit.</text>
</comment>
<dbReference type="Gene3D" id="3.40.50.1980">
    <property type="entry name" value="Nitrogenase molybdenum iron protein domain"/>
    <property type="match status" value="2"/>
</dbReference>
<dbReference type="OrthoDB" id="9805269at2"/>
<dbReference type="Pfam" id="PF00815">
    <property type="entry name" value="Histidinol_dh"/>
    <property type="match status" value="1"/>
</dbReference>
<dbReference type="Gene3D" id="1.20.5.1300">
    <property type="match status" value="1"/>
</dbReference>
<keyword evidence="2 4" id="KW-0862">Zinc</keyword>
<dbReference type="GO" id="GO:0051287">
    <property type="term" value="F:NAD binding"/>
    <property type="evidence" value="ECO:0007669"/>
    <property type="project" value="InterPro"/>
</dbReference>
<name>A0A431V399_9GAMM</name>
<dbReference type="EMBL" id="RXNS01000008">
    <property type="protein sequence ID" value="RTR03923.1"/>
    <property type="molecule type" value="Genomic_DNA"/>
</dbReference>
<evidence type="ECO:0000256" key="4">
    <source>
        <dbReference type="HAMAP-Rule" id="MF_02228"/>
    </source>
</evidence>
<dbReference type="PANTHER" id="PTHR21256:SF14">
    <property type="entry name" value="HISTIDINOL DEHYDROGENASE"/>
    <property type="match status" value="1"/>
</dbReference>
<dbReference type="CDD" id="cd06572">
    <property type="entry name" value="Histidinol_dh"/>
    <property type="match status" value="1"/>
</dbReference>
<comment type="function">
    <text evidence="4">Catalyzes the NAD-dependent oxidation of (R)-2,3-dihydroxypropane-1-sulfonate to (R)-3-sulfolactate.</text>
</comment>
<dbReference type="SUPFAM" id="SSF53720">
    <property type="entry name" value="ALDH-like"/>
    <property type="match status" value="1"/>
</dbReference>
<evidence type="ECO:0000313" key="10">
    <source>
        <dbReference type="Proteomes" id="UP000267400"/>
    </source>
</evidence>
<keyword evidence="1 4" id="KW-0479">Metal-binding</keyword>
<reference evidence="9 10" key="1">
    <citation type="submission" date="2018-12" db="EMBL/GenBank/DDBJ databases">
        <authorList>
            <person name="Yu L."/>
        </authorList>
    </citation>
    <scope>NUCLEOTIDE SEQUENCE [LARGE SCALE GENOMIC DNA]</scope>
    <source>
        <strain evidence="9 10">11S</strain>
    </source>
</reference>
<feature type="binding site" evidence="7">
    <location>
        <position position="320"/>
    </location>
    <ligand>
        <name>substrate</name>
    </ligand>
</feature>
<proteinExistence type="inferred from homology"/>
<evidence type="ECO:0000256" key="7">
    <source>
        <dbReference type="PIRSR" id="PIRSR000099-3"/>
    </source>
</evidence>
<evidence type="ECO:0000256" key="5">
    <source>
        <dbReference type="PIRSR" id="PIRSR000099-1"/>
    </source>
</evidence>
<dbReference type="PANTHER" id="PTHR21256">
    <property type="entry name" value="HISTIDINOL DEHYDROGENASE HDH"/>
    <property type="match status" value="1"/>
</dbReference>
<evidence type="ECO:0000256" key="6">
    <source>
        <dbReference type="PIRSR" id="PIRSR000099-2"/>
    </source>
</evidence>
<sequence>MAIHYYKKAEKNASTGYDQTQETVSRMLAEIEAEGESKAKEYCRSLDGWEGDVVVGREQIEAAKAKVPEQLKQDINFAYERVSRFAAAQRDSIGEFESELSPGLFAGQKLIPMETAGCYVPGGRYAHIASAIMSVATAKTAGVKNVVACSVPRDENGIHPAILYAMDLAGADTILQMGGVQGIASMAFGLFTGKPADILVGPGNRFVAEAKRQLFGRCGIDMFAGPTEIGIIADQDADPAIVAADLVGQAEHGPDSPAWLFTTSRELADAVTAQMPGLIEALPETQRKAADAAWRDYGEIILCETREEVVEVSDRYASEHLELQVADLDWWMDRLTSYGSLFVGEEASVAFGDKCSGTNHILPTKGAARYTGGLCAQKFLKIVTYQRQSREATRSVAAATARLSRCEGMEGHARTGDVRLAKYYPDETFDLVIPEEV</sequence>
<dbReference type="PIRSF" id="PIRSF000099">
    <property type="entry name" value="Histidinol_dh"/>
    <property type="match status" value="1"/>
</dbReference>
<dbReference type="PROSITE" id="PS00611">
    <property type="entry name" value="HISOL_DEHYDROGENASE"/>
    <property type="match status" value="1"/>
</dbReference>
<dbReference type="InterPro" id="IPR001692">
    <property type="entry name" value="Histidinol_DH_CS"/>
</dbReference>